<dbReference type="Pfam" id="PF01336">
    <property type="entry name" value="tRNA_anti-codon"/>
    <property type="match status" value="1"/>
</dbReference>
<dbReference type="PANTHER" id="PTHR22594">
    <property type="entry name" value="ASPARTYL/LYSYL-TRNA SYNTHETASE"/>
    <property type="match status" value="1"/>
</dbReference>
<dbReference type="InterPro" id="IPR045864">
    <property type="entry name" value="aa-tRNA-synth_II/BPL/LPL"/>
</dbReference>
<dbReference type="GO" id="GO:0004816">
    <property type="term" value="F:asparagine-tRNA ligase activity"/>
    <property type="evidence" value="ECO:0007669"/>
    <property type="project" value="UniProtKB-UniRule"/>
</dbReference>
<dbReference type="InterPro" id="IPR006195">
    <property type="entry name" value="aa-tRNA-synth_II"/>
</dbReference>
<feature type="domain" description="Aminoacyl-transfer RNA synthetases class-II family profile" evidence="8">
    <location>
        <begin position="142"/>
        <end position="444"/>
    </location>
</feature>
<sequence length="454" mass="51578">MTTRIKEIFQTGQPDQSVTVQGWVRTKRELKEFTFLEVNDGSSLANLQVILEPTLPDYENVLKAISTGTAIAVSGNLVPSPGKGQNIELKAAEITLYGDCPADYPLQKKRHSFEFLRTIAHLRARTNTLGAVMRVRNACATAIHTFFQEKGFIWVHTPIITANDCEGAGELFTVTSLDLKKTANFAEDFFGKRAYLTVSGQLQAEVMAMALSNVYTFGPTFRAENSNTSRHLAEFWMVEPEMAFCDLEGDQDLAEAFLKYIFKFVLENCPEDLQFFNERIDKTVLSTAENIVNSEFGRITYSEAIELLEKADRQFEFPVEWGVDLQSEHERYLAEELFKKPVIVTNYPKTIKAFYMRLDDNNKTVSAMDILAPKIGEIIGGSQREERLDVLIQRMQEQGMNPDDLWWYLDLRRYGSVPHAGFGLGFERLVQFMTGMTNIRDVIPFPRTPLSADF</sequence>
<evidence type="ECO:0000256" key="4">
    <source>
        <dbReference type="ARBA" id="ARBA00022840"/>
    </source>
</evidence>
<comment type="catalytic activity">
    <reaction evidence="7">
        <text>tRNA(Asn) + L-asparagine + ATP = L-asparaginyl-tRNA(Asn) + AMP + diphosphate + H(+)</text>
        <dbReference type="Rhea" id="RHEA:11180"/>
        <dbReference type="Rhea" id="RHEA-COMP:9659"/>
        <dbReference type="Rhea" id="RHEA-COMP:9674"/>
        <dbReference type="ChEBI" id="CHEBI:15378"/>
        <dbReference type="ChEBI" id="CHEBI:30616"/>
        <dbReference type="ChEBI" id="CHEBI:33019"/>
        <dbReference type="ChEBI" id="CHEBI:58048"/>
        <dbReference type="ChEBI" id="CHEBI:78442"/>
        <dbReference type="ChEBI" id="CHEBI:78515"/>
        <dbReference type="ChEBI" id="CHEBI:456215"/>
        <dbReference type="EC" id="6.1.1.22"/>
    </reaction>
</comment>
<comment type="subcellular location">
    <subcellularLocation>
        <location evidence="7">Cytoplasm</location>
    </subcellularLocation>
</comment>
<dbReference type="CDD" id="cd00776">
    <property type="entry name" value="AsxRS_core"/>
    <property type="match status" value="1"/>
</dbReference>
<dbReference type="SUPFAM" id="SSF55681">
    <property type="entry name" value="Class II aaRS and biotin synthetases"/>
    <property type="match status" value="1"/>
</dbReference>
<dbReference type="PROSITE" id="PS50862">
    <property type="entry name" value="AA_TRNA_LIGASE_II"/>
    <property type="match status" value="1"/>
</dbReference>
<evidence type="ECO:0000256" key="1">
    <source>
        <dbReference type="ARBA" id="ARBA00008226"/>
    </source>
</evidence>
<dbReference type="GO" id="GO:0006421">
    <property type="term" value="P:asparaginyl-tRNA aminoacylation"/>
    <property type="evidence" value="ECO:0007669"/>
    <property type="project" value="UniProtKB-UniRule"/>
</dbReference>
<dbReference type="GO" id="GO:0005524">
    <property type="term" value="F:ATP binding"/>
    <property type="evidence" value="ECO:0007669"/>
    <property type="project" value="UniProtKB-UniRule"/>
</dbReference>
<dbReference type="EC" id="6.1.1.22" evidence="7"/>
<keyword evidence="3 7" id="KW-0547">Nucleotide-binding</keyword>
<dbReference type="Gene3D" id="2.40.50.140">
    <property type="entry name" value="Nucleic acid-binding proteins"/>
    <property type="match status" value="1"/>
</dbReference>
<dbReference type="GO" id="GO:0003676">
    <property type="term" value="F:nucleic acid binding"/>
    <property type="evidence" value="ECO:0007669"/>
    <property type="project" value="InterPro"/>
</dbReference>
<dbReference type="NCBIfam" id="NF003037">
    <property type="entry name" value="PRK03932.1"/>
    <property type="match status" value="1"/>
</dbReference>
<dbReference type="RefSeq" id="WP_149973357.1">
    <property type="nucleotide sequence ID" value="NZ_BHVQ01000003.1"/>
</dbReference>
<dbReference type="Pfam" id="PF00152">
    <property type="entry name" value="tRNA-synt_2"/>
    <property type="match status" value="1"/>
</dbReference>
<evidence type="ECO:0000259" key="8">
    <source>
        <dbReference type="PROSITE" id="PS50862"/>
    </source>
</evidence>
<keyword evidence="5 7" id="KW-0648">Protein biosynthesis</keyword>
<evidence type="ECO:0000256" key="3">
    <source>
        <dbReference type="ARBA" id="ARBA00022741"/>
    </source>
</evidence>
<dbReference type="InterPro" id="IPR002312">
    <property type="entry name" value="Asp/Asn-tRNA-synth_IIb"/>
</dbReference>
<evidence type="ECO:0000313" key="9">
    <source>
        <dbReference type="EMBL" id="GCA78408.1"/>
    </source>
</evidence>
<evidence type="ECO:0000256" key="5">
    <source>
        <dbReference type="ARBA" id="ARBA00022917"/>
    </source>
</evidence>
<dbReference type="PRINTS" id="PR01042">
    <property type="entry name" value="TRNASYNTHASP"/>
</dbReference>
<dbReference type="InterPro" id="IPR004364">
    <property type="entry name" value="Aa-tRNA-synt_II"/>
</dbReference>
<dbReference type="SUPFAM" id="SSF50249">
    <property type="entry name" value="Nucleic acid-binding proteins"/>
    <property type="match status" value="1"/>
</dbReference>
<dbReference type="FunFam" id="3.30.930.10:FF:000016">
    <property type="entry name" value="Asparagine--tRNA ligase"/>
    <property type="match status" value="1"/>
</dbReference>
<name>A0A5A5RTQ2_MICAE</name>
<organism evidence="9 10">
    <name type="scientific">Microcystis aeruginosa NIES-2521</name>
    <dbReference type="NCBI Taxonomy" id="2303983"/>
    <lineage>
        <taxon>Bacteria</taxon>
        <taxon>Bacillati</taxon>
        <taxon>Cyanobacteriota</taxon>
        <taxon>Cyanophyceae</taxon>
        <taxon>Oscillatoriophycideae</taxon>
        <taxon>Chroococcales</taxon>
        <taxon>Microcystaceae</taxon>
        <taxon>Microcystis</taxon>
    </lineage>
</organism>
<dbReference type="CDD" id="cd04318">
    <property type="entry name" value="EcAsnRS_like_N"/>
    <property type="match status" value="1"/>
</dbReference>
<dbReference type="InterPro" id="IPR004522">
    <property type="entry name" value="Asn-tRNA-ligase"/>
</dbReference>
<dbReference type="GO" id="GO:0005737">
    <property type="term" value="C:cytoplasm"/>
    <property type="evidence" value="ECO:0007669"/>
    <property type="project" value="UniProtKB-SubCell"/>
</dbReference>
<dbReference type="PANTHER" id="PTHR22594:SF34">
    <property type="entry name" value="ASPARAGINE--TRNA LIGASE, MITOCHONDRIAL-RELATED"/>
    <property type="match status" value="1"/>
</dbReference>
<dbReference type="InterPro" id="IPR004365">
    <property type="entry name" value="NA-bd_OB_tRNA"/>
</dbReference>
<dbReference type="Gene3D" id="3.30.930.10">
    <property type="entry name" value="Bira Bifunctional Protein, Domain 2"/>
    <property type="match status" value="1"/>
</dbReference>
<proteinExistence type="inferred from homology"/>
<evidence type="ECO:0000256" key="2">
    <source>
        <dbReference type="ARBA" id="ARBA00022598"/>
    </source>
</evidence>
<gene>
    <name evidence="7 9" type="primary">asnS</name>
    <name evidence="9" type="ORF">MiTs_00386</name>
</gene>
<reference evidence="9 10" key="1">
    <citation type="submission" date="2018-09" db="EMBL/GenBank/DDBJ databases">
        <title>Evolutionary history of phycoerythrin pigmentation in the water bloom-forming cyanobacterium Microcystis aeruginosa.</title>
        <authorList>
            <person name="Tanabe Y."/>
            <person name="Tanabe Y."/>
            <person name="Yamaguchi H."/>
        </authorList>
    </citation>
    <scope>NUCLEOTIDE SEQUENCE [LARGE SCALE GENOMIC DNA]</scope>
    <source>
        <strain evidence="9 10">NIES-2521</strain>
    </source>
</reference>
<comment type="caution">
    <text evidence="9">The sequence shown here is derived from an EMBL/GenBank/DDBJ whole genome shotgun (WGS) entry which is preliminary data.</text>
</comment>
<accession>A0A5A5RTQ2</accession>
<keyword evidence="6 7" id="KW-0030">Aminoacyl-tRNA synthetase</keyword>
<dbReference type="EMBL" id="BHVQ01000003">
    <property type="protein sequence ID" value="GCA78408.1"/>
    <property type="molecule type" value="Genomic_DNA"/>
</dbReference>
<dbReference type="HAMAP" id="MF_00534">
    <property type="entry name" value="Asn_tRNA_synth"/>
    <property type="match status" value="1"/>
</dbReference>
<evidence type="ECO:0000256" key="7">
    <source>
        <dbReference type="HAMAP-Rule" id="MF_00534"/>
    </source>
</evidence>
<comment type="subunit">
    <text evidence="7">Homodimer.</text>
</comment>
<keyword evidence="7" id="KW-0963">Cytoplasm</keyword>
<dbReference type="InterPro" id="IPR012340">
    <property type="entry name" value="NA-bd_OB-fold"/>
</dbReference>
<dbReference type="NCBIfam" id="TIGR00457">
    <property type="entry name" value="asnS"/>
    <property type="match status" value="1"/>
</dbReference>
<dbReference type="AlphaFoldDB" id="A0A5A5RTQ2"/>
<keyword evidence="4 7" id="KW-0067">ATP-binding</keyword>
<evidence type="ECO:0000256" key="6">
    <source>
        <dbReference type="ARBA" id="ARBA00023146"/>
    </source>
</evidence>
<comment type="similarity">
    <text evidence="1 7">Belongs to the class-II aminoacyl-tRNA synthetase family.</text>
</comment>
<dbReference type="Proteomes" id="UP000324689">
    <property type="component" value="Unassembled WGS sequence"/>
</dbReference>
<evidence type="ECO:0000313" key="10">
    <source>
        <dbReference type="Proteomes" id="UP000324689"/>
    </source>
</evidence>
<protein>
    <recommendedName>
        <fullName evidence="7">Asparagine--tRNA ligase</fullName>
        <ecNumber evidence="7">6.1.1.22</ecNumber>
    </recommendedName>
    <alternativeName>
        <fullName evidence="7">Asparaginyl-tRNA synthetase</fullName>
        <shortName evidence="7">AsnRS</shortName>
    </alternativeName>
</protein>
<keyword evidence="2 7" id="KW-0436">Ligase</keyword>